<evidence type="ECO:0000313" key="8">
    <source>
        <dbReference type="Proteomes" id="UP000006591"/>
    </source>
</evidence>
<dbReference type="Pfam" id="PF15628">
    <property type="entry name" value="RRM_DME"/>
    <property type="match status" value="1"/>
</dbReference>
<accession>A0A0E0G6U0</accession>
<dbReference type="GO" id="GO:0035514">
    <property type="term" value="F:DNA demethylase activity"/>
    <property type="evidence" value="ECO:0007669"/>
    <property type="project" value="InterPro"/>
</dbReference>
<dbReference type="GO" id="GO:0046872">
    <property type="term" value="F:metal ion binding"/>
    <property type="evidence" value="ECO:0007669"/>
    <property type="project" value="UniProtKB-KW"/>
</dbReference>
<dbReference type="InterPro" id="IPR023170">
    <property type="entry name" value="HhH_base_excis_C"/>
</dbReference>
<dbReference type="Proteomes" id="UP000006591">
    <property type="component" value="Chromosome 2"/>
</dbReference>
<name>A0A0E0G6U0_ORYNI</name>
<reference evidence="7" key="2">
    <citation type="submission" date="2018-04" db="EMBL/GenBank/DDBJ databases">
        <title>OnivRS2 (Oryza nivara Reference Sequence Version 2).</title>
        <authorList>
            <person name="Zhang J."/>
            <person name="Kudrna D."/>
            <person name="Lee S."/>
            <person name="Talag J."/>
            <person name="Rajasekar S."/>
            <person name="Welchert J."/>
            <person name="Hsing Y.-I."/>
            <person name="Wing R.A."/>
        </authorList>
    </citation>
    <scope>NUCLEOTIDE SEQUENCE [LARGE SCALE GENOMIC DNA]</scope>
    <source>
        <strain evidence="7">SL10</strain>
    </source>
</reference>
<dbReference type="GO" id="GO:0051539">
    <property type="term" value="F:4 iron, 4 sulfur cluster binding"/>
    <property type="evidence" value="ECO:0007669"/>
    <property type="project" value="InterPro"/>
</dbReference>
<evidence type="ECO:0000256" key="2">
    <source>
        <dbReference type="ARBA" id="ARBA00022723"/>
    </source>
</evidence>
<dbReference type="SUPFAM" id="SSF48150">
    <property type="entry name" value="DNA-glycosylase"/>
    <property type="match status" value="1"/>
</dbReference>
<sequence length="1094" mass="121801">MIPSINKNRSCSVAWAASAAQPTATVSQVASAAAATSTAQPSEQRDYIPSSGVHQPQPLENQMVKGQDLCQTHKTSTKYVADGNPCINTPVEHIQRTPIEVMSSFQSVNRSATTKNCHLEASRETTSANPTEKPKVWSRPRKEVEPVGKPKARGHPKKQAEPDGKPKARGRVRKTTEANGKAEDRDPTMKENDEAIIEKLKLLSINMTSDNTVEETPKDLGALVPLEGKVKKRGSRAEVKIDPVTNLMWNLLMALCEGVEGIDEDKERLLEEERRMFRGRIDSFIARMHLVQGDRRFSPWKGSVMDLVVDVFLTQNVSDHLSSSAFMALAARFPVKSEGPKKPAAVEKSTPTPPKQKDSCSGVLGESAKLQGNFFVEEIGDLGSFNTVDDGSLEGVLSSQNSVVSPRNFSKYLLNGTYTMGSSSSLVKFTQEVGSSGCHQVSVLPTSDLNKAAPTDHGVNISDVAQSEVSLYQQHPIDASINKNKAKVTDYSSGSFLYDNRDGSLSQHMYSSFPFQPSQEAECSATVKQSFFQQFISSEEVPISTGHSFYGNSFTSNRTEDPYVEQQDCFNNLQEAYTTRTIQINSERSQPECSQQQDNDIRVQAKTCEKHSSSNLCGNMNSHSDVPLGIASGSIGKSKHTEKRPKARNVRGRTKMKHYDWDNLRKEVLRNHGNRQRSDKAKDTINWEADFLNRLVRDHGSIDLEWLRDIEPDKAKDFLLSIRGLGLKSTECVHLLTLHQMAFPVDTNVARICVRLGWVPLQPLPESLQLHLYELHYQMITFGKVFCSKSKPNCNSCPMRAECKHFASAFASARLALPGPSKKTSKPEYPNDAESSHKKYTHSRPMGQLSWNTNHPGHVYEPSTPEPEPDIAEAREAEIEDFFSEDPDEIPIINLNVEEFAQNLKSYIHANNIEIEDADMSNALVAISPQAASVPTSKLKNVNRLRTEHQVILMIKISTGETAQSTDAPKTFCNSKETGKLCESSTCFSSQKIPCRTAMRGSFPLNGTYFQVNEVFADHYSSKNPFDVPRSWIWNLPRRTVYFGTSVPTIFRGFVCVRGFDRELRAPRPLYARLHFPASKASRGKKPATAREEE</sequence>
<dbReference type="OMA" id="CESSTCF"/>
<dbReference type="Gene3D" id="1.10.1670.10">
    <property type="entry name" value="Helix-hairpin-Helix base-excision DNA repair enzymes (C-terminal)"/>
    <property type="match status" value="1"/>
</dbReference>
<evidence type="ECO:0000256" key="1">
    <source>
        <dbReference type="ARBA" id="ARBA00001966"/>
    </source>
</evidence>
<protein>
    <recommendedName>
        <fullName evidence="6">Demeter RRM-fold domain-containing protein</fullName>
    </recommendedName>
</protein>
<feature type="compositionally biased region" description="Basic and acidic residues" evidence="5">
    <location>
        <begin position="174"/>
        <end position="189"/>
    </location>
</feature>
<keyword evidence="3" id="KW-0408">Iron</keyword>
<comment type="cofactor">
    <cofactor evidence="1">
        <name>[4Fe-4S] cluster</name>
        <dbReference type="ChEBI" id="CHEBI:49883"/>
    </cofactor>
</comment>
<feature type="compositionally biased region" description="Basic and acidic residues" evidence="5">
    <location>
        <begin position="132"/>
        <end position="148"/>
    </location>
</feature>
<evidence type="ECO:0000256" key="4">
    <source>
        <dbReference type="ARBA" id="ARBA00023014"/>
    </source>
</evidence>
<feature type="region of interest" description="Disordered" evidence="5">
    <location>
        <begin position="338"/>
        <end position="361"/>
    </location>
</feature>
<feature type="region of interest" description="Disordered" evidence="5">
    <location>
        <begin position="36"/>
        <end position="58"/>
    </location>
</feature>
<dbReference type="Gramene" id="ONIVA02G18670.1">
    <property type="protein sequence ID" value="ONIVA02G18670.1"/>
    <property type="gene ID" value="ONIVA02G18670"/>
</dbReference>
<dbReference type="PANTHER" id="PTHR46213">
    <property type="entry name" value="TRANSCRIPTIONAL ACTIVATOR DEMETER"/>
    <property type="match status" value="1"/>
</dbReference>
<organism evidence="7">
    <name type="scientific">Oryza nivara</name>
    <name type="common">Indian wild rice</name>
    <name type="synonym">Oryza sativa f. spontanea</name>
    <dbReference type="NCBI Taxonomy" id="4536"/>
    <lineage>
        <taxon>Eukaryota</taxon>
        <taxon>Viridiplantae</taxon>
        <taxon>Streptophyta</taxon>
        <taxon>Embryophyta</taxon>
        <taxon>Tracheophyta</taxon>
        <taxon>Spermatophyta</taxon>
        <taxon>Magnoliopsida</taxon>
        <taxon>Liliopsida</taxon>
        <taxon>Poales</taxon>
        <taxon>Poaceae</taxon>
        <taxon>BOP clade</taxon>
        <taxon>Oryzoideae</taxon>
        <taxon>Oryzeae</taxon>
        <taxon>Oryzinae</taxon>
        <taxon>Oryza</taxon>
    </lineage>
</organism>
<dbReference type="EnsemblPlants" id="ONIVA02G18670.1">
    <property type="protein sequence ID" value="ONIVA02G18670.1"/>
    <property type="gene ID" value="ONIVA02G18670"/>
</dbReference>
<dbReference type="AlphaFoldDB" id="A0A0E0G6U0"/>
<dbReference type="GO" id="GO:0019104">
    <property type="term" value="F:DNA N-glycosylase activity"/>
    <property type="evidence" value="ECO:0007669"/>
    <property type="project" value="InterPro"/>
</dbReference>
<dbReference type="InterPro" id="IPR044811">
    <property type="entry name" value="DME/ROS1"/>
</dbReference>
<dbReference type="InterPro" id="IPR028925">
    <property type="entry name" value="RRM_DME"/>
</dbReference>
<dbReference type="SMART" id="SM00525">
    <property type="entry name" value="FES"/>
    <property type="match status" value="1"/>
</dbReference>
<feature type="region of interest" description="Disordered" evidence="5">
    <location>
        <begin position="115"/>
        <end position="189"/>
    </location>
</feature>
<dbReference type="PANTHER" id="PTHR46213:SF12">
    <property type="entry name" value="HHH-GPD DOMAIN-CONTAINING PROTEIN"/>
    <property type="match status" value="1"/>
</dbReference>
<dbReference type="GO" id="GO:0006281">
    <property type="term" value="P:DNA repair"/>
    <property type="evidence" value="ECO:0007669"/>
    <property type="project" value="InterPro"/>
</dbReference>
<dbReference type="eggNOG" id="ENOG502QQKH">
    <property type="taxonomic scope" value="Eukaryota"/>
</dbReference>
<reference evidence="7" key="1">
    <citation type="submission" date="2015-04" db="UniProtKB">
        <authorList>
            <consortium name="EnsemblPlants"/>
        </authorList>
    </citation>
    <scope>IDENTIFICATION</scope>
    <source>
        <strain evidence="7">SL10</strain>
    </source>
</reference>
<dbReference type="HOGENOM" id="CLU_000567_4_0_1"/>
<evidence type="ECO:0000259" key="6">
    <source>
        <dbReference type="Pfam" id="PF15628"/>
    </source>
</evidence>
<feature type="region of interest" description="Disordered" evidence="5">
    <location>
        <begin position="817"/>
        <end position="844"/>
    </location>
</feature>
<keyword evidence="2" id="KW-0479">Metal-binding</keyword>
<evidence type="ECO:0000313" key="7">
    <source>
        <dbReference type="EnsemblPlants" id="ONIVA02G18670.1"/>
    </source>
</evidence>
<keyword evidence="4" id="KW-0411">Iron-sulfur</keyword>
<evidence type="ECO:0000256" key="3">
    <source>
        <dbReference type="ARBA" id="ARBA00023004"/>
    </source>
</evidence>
<dbReference type="InterPro" id="IPR011257">
    <property type="entry name" value="DNA_glycosylase"/>
</dbReference>
<evidence type="ECO:0000256" key="5">
    <source>
        <dbReference type="SAM" id="MobiDB-lite"/>
    </source>
</evidence>
<dbReference type="GO" id="GO:0141166">
    <property type="term" value="P:chromosomal 5-methylcytosine DNA demethylation pathway"/>
    <property type="evidence" value="ECO:0007669"/>
    <property type="project" value="InterPro"/>
</dbReference>
<feature type="domain" description="Demeter RRM-fold" evidence="6">
    <location>
        <begin position="993"/>
        <end position="1076"/>
    </location>
</feature>
<keyword evidence="8" id="KW-1185">Reference proteome</keyword>
<proteinExistence type="predicted"/>
<dbReference type="InterPro" id="IPR003651">
    <property type="entry name" value="Endonuclease3_FeS-loop_motif"/>
</dbReference>